<dbReference type="Pfam" id="PF00271">
    <property type="entry name" value="Helicase_C"/>
    <property type="match status" value="1"/>
</dbReference>
<feature type="domain" description="Helicase C-terminal" evidence="17">
    <location>
        <begin position="226"/>
        <end position="463"/>
    </location>
</feature>
<dbReference type="PANTHER" id="PTHR47961:SF4">
    <property type="entry name" value="ACTIVATING SIGNAL COINTEGRATOR 1 COMPLEX SUBUNIT 3"/>
    <property type="match status" value="1"/>
</dbReference>
<dbReference type="GO" id="GO:0043138">
    <property type="term" value="F:3'-5' DNA helicase activity"/>
    <property type="evidence" value="ECO:0007669"/>
    <property type="project" value="UniProtKB-EC"/>
</dbReference>
<evidence type="ECO:0000313" key="18">
    <source>
        <dbReference type="EMBL" id="KFQ78391.1"/>
    </source>
</evidence>
<keyword evidence="7" id="KW-0547">Nucleotide-binding</keyword>
<evidence type="ECO:0000256" key="10">
    <source>
        <dbReference type="ARBA" id="ARBA00022840"/>
    </source>
</evidence>
<dbReference type="FunFam" id="2.60.40.150:FF:000004">
    <property type="entry name" value="RNA helicase, activating signal cointegrator 1"/>
    <property type="match status" value="1"/>
</dbReference>
<comment type="catalytic activity">
    <reaction evidence="15">
        <text>ATP + H2O = ADP + phosphate + H(+)</text>
        <dbReference type="Rhea" id="RHEA:13065"/>
        <dbReference type="ChEBI" id="CHEBI:15377"/>
        <dbReference type="ChEBI" id="CHEBI:15378"/>
        <dbReference type="ChEBI" id="CHEBI:30616"/>
        <dbReference type="ChEBI" id="CHEBI:43474"/>
        <dbReference type="ChEBI" id="CHEBI:456216"/>
        <dbReference type="EC" id="5.6.2.4"/>
    </reaction>
</comment>
<dbReference type="SMART" id="SM00490">
    <property type="entry name" value="HELICc"/>
    <property type="match status" value="1"/>
</dbReference>
<evidence type="ECO:0000256" key="11">
    <source>
        <dbReference type="ARBA" id="ARBA00023187"/>
    </source>
</evidence>
<evidence type="ECO:0000256" key="2">
    <source>
        <dbReference type="ARBA" id="ARBA00012552"/>
    </source>
</evidence>
<dbReference type="CDD" id="cd18021">
    <property type="entry name" value="DEXHc_Brr2_2"/>
    <property type="match status" value="1"/>
</dbReference>
<dbReference type="FunFam" id="1.10.3380.10:FF:000001">
    <property type="entry name" value="U5 small nuclear ribonucleoprotein helicase"/>
    <property type="match status" value="1"/>
</dbReference>
<evidence type="ECO:0000256" key="14">
    <source>
        <dbReference type="ARBA" id="ARBA00047984"/>
    </source>
</evidence>
<dbReference type="InterPro" id="IPR027417">
    <property type="entry name" value="P-loop_NTPase"/>
</dbReference>
<dbReference type="GO" id="GO:0003676">
    <property type="term" value="F:nucleic acid binding"/>
    <property type="evidence" value="ECO:0007669"/>
    <property type="project" value="InterPro"/>
</dbReference>
<keyword evidence="18" id="KW-0687">Ribonucleoprotein</keyword>
<evidence type="ECO:0000256" key="7">
    <source>
        <dbReference type="ARBA" id="ARBA00022741"/>
    </source>
</evidence>
<feature type="domain" description="Helicase ATP-binding" evidence="16">
    <location>
        <begin position="882"/>
        <end position="1057"/>
    </location>
</feature>
<evidence type="ECO:0000259" key="16">
    <source>
        <dbReference type="PROSITE" id="PS51192"/>
    </source>
</evidence>
<dbReference type="Gene3D" id="1.10.3380.10">
    <property type="entry name" value="Sec63 N-terminal domain-like domain"/>
    <property type="match status" value="1"/>
</dbReference>
<name>A0A091TMQ4_PHALP</name>
<dbReference type="PROSITE" id="PS51194">
    <property type="entry name" value="HELICASE_CTER"/>
    <property type="match status" value="1"/>
</dbReference>
<dbReference type="SMART" id="SM00487">
    <property type="entry name" value="DEXDc"/>
    <property type="match status" value="2"/>
</dbReference>
<evidence type="ECO:0000313" key="19">
    <source>
        <dbReference type="Proteomes" id="UP000053638"/>
    </source>
</evidence>
<feature type="domain" description="Helicase ATP-binding" evidence="16">
    <location>
        <begin position="32"/>
        <end position="215"/>
    </location>
</feature>
<dbReference type="PhylomeDB" id="A0A091TMQ4"/>
<reference evidence="18 19" key="1">
    <citation type="submission" date="2014-04" db="EMBL/GenBank/DDBJ databases">
        <title>Genome evolution of avian class.</title>
        <authorList>
            <person name="Zhang G."/>
            <person name="Li C."/>
        </authorList>
    </citation>
    <scope>NUCLEOTIDE SEQUENCE [LARGE SCALE GENOMIC DNA]</scope>
    <source>
        <strain evidence="18">BGI_N335</strain>
    </source>
</reference>
<dbReference type="GO" id="GO:0006397">
    <property type="term" value="P:mRNA processing"/>
    <property type="evidence" value="ECO:0007669"/>
    <property type="project" value="UniProtKB-KW"/>
</dbReference>
<organism evidence="18 19">
    <name type="scientific">Phaethon lepturus</name>
    <name type="common">White-tailed tropicbird</name>
    <dbReference type="NCBI Taxonomy" id="97097"/>
    <lineage>
        <taxon>Eukaryota</taxon>
        <taxon>Metazoa</taxon>
        <taxon>Chordata</taxon>
        <taxon>Craniata</taxon>
        <taxon>Vertebrata</taxon>
        <taxon>Euteleostomi</taxon>
        <taxon>Archelosauria</taxon>
        <taxon>Archosauria</taxon>
        <taxon>Dinosauria</taxon>
        <taxon>Saurischia</taxon>
        <taxon>Theropoda</taxon>
        <taxon>Coelurosauria</taxon>
        <taxon>Aves</taxon>
        <taxon>Neognathae</taxon>
        <taxon>Neoaves</taxon>
        <taxon>Phaethontimorphae</taxon>
        <taxon>Phaethontiformes</taxon>
        <taxon>Phaethontidae</taxon>
        <taxon>Phaethon</taxon>
    </lineage>
</organism>
<gene>
    <name evidence="18" type="ORF">N335_08274</name>
</gene>
<keyword evidence="9 18" id="KW-0347">Helicase</keyword>
<dbReference type="InterPro" id="IPR035892">
    <property type="entry name" value="C2_domain_sf"/>
</dbReference>
<dbReference type="Pfam" id="PF02889">
    <property type="entry name" value="Sec63"/>
    <property type="match status" value="1"/>
</dbReference>
<dbReference type="SUPFAM" id="SSF158702">
    <property type="entry name" value="Sec63 N-terminal domain-like"/>
    <property type="match status" value="1"/>
</dbReference>
<dbReference type="SUPFAM" id="SSF46785">
    <property type="entry name" value="Winged helix' DNA-binding domain"/>
    <property type="match status" value="1"/>
</dbReference>
<dbReference type="InterPro" id="IPR014001">
    <property type="entry name" value="Helicase_ATP-bd"/>
</dbReference>
<feature type="non-terminal residue" evidence="18">
    <location>
        <position position="1"/>
    </location>
</feature>
<dbReference type="GO" id="GO:0008380">
    <property type="term" value="P:RNA splicing"/>
    <property type="evidence" value="ECO:0007669"/>
    <property type="project" value="UniProtKB-KW"/>
</dbReference>
<dbReference type="FunFam" id="3.40.50.300:FF:003287">
    <property type="entry name" value="U5 small nuclear ribonucleoprotein 200 kDa helicase"/>
    <property type="match status" value="1"/>
</dbReference>
<dbReference type="EC" id="5.6.2.4" evidence="13"/>
<dbReference type="SMART" id="SM00382">
    <property type="entry name" value="AAA"/>
    <property type="match status" value="2"/>
</dbReference>
<dbReference type="Pfam" id="PF23445">
    <property type="entry name" value="WHD_SNRNP200"/>
    <property type="match status" value="1"/>
</dbReference>
<dbReference type="GO" id="GO:0016787">
    <property type="term" value="F:hydrolase activity"/>
    <property type="evidence" value="ECO:0007669"/>
    <property type="project" value="UniProtKB-KW"/>
</dbReference>
<evidence type="ECO:0000256" key="13">
    <source>
        <dbReference type="ARBA" id="ARBA00034808"/>
    </source>
</evidence>
<evidence type="ECO:0000256" key="6">
    <source>
        <dbReference type="ARBA" id="ARBA00022737"/>
    </source>
</evidence>
<keyword evidence="19" id="KW-1185">Reference proteome</keyword>
<dbReference type="InterPro" id="IPR001650">
    <property type="entry name" value="Helicase_C-like"/>
</dbReference>
<comment type="similarity">
    <text evidence="1">Belongs to the helicase family.</text>
</comment>
<dbReference type="FunFam" id="3.40.50.300:FF:000254">
    <property type="entry name" value="U5 small nuclear ribonucleoprotein helicase"/>
    <property type="match status" value="1"/>
</dbReference>
<dbReference type="FunFam" id="3.40.50.300:FF:000062">
    <property type="entry name" value="U5 small nuclear ribonucleoprotein helicase"/>
    <property type="match status" value="1"/>
</dbReference>
<dbReference type="InterPro" id="IPR011545">
    <property type="entry name" value="DEAD/DEAH_box_helicase_dom"/>
</dbReference>
<feature type="non-terminal residue" evidence="18">
    <location>
        <position position="1184"/>
    </location>
</feature>
<dbReference type="EC" id="3.6.4.13" evidence="2"/>
<evidence type="ECO:0000256" key="4">
    <source>
        <dbReference type="ARBA" id="ARBA00022664"/>
    </source>
</evidence>
<dbReference type="AlphaFoldDB" id="A0A091TMQ4"/>
<dbReference type="GO" id="GO:0005681">
    <property type="term" value="C:spliceosomal complex"/>
    <property type="evidence" value="ECO:0007669"/>
    <property type="project" value="UniProtKB-KW"/>
</dbReference>
<evidence type="ECO:0000256" key="15">
    <source>
        <dbReference type="ARBA" id="ARBA00048988"/>
    </source>
</evidence>
<dbReference type="PROSITE" id="PS51192">
    <property type="entry name" value="HELICASE_ATP_BIND_1"/>
    <property type="match status" value="2"/>
</dbReference>
<accession>A0A091TMQ4</accession>
<keyword evidence="11" id="KW-0508">mRNA splicing</keyword>
<dbReference type="InterPro" id="IPR057842">
    <property type="entry name" value="WH_MER3"/>
</dbReference>
<dbReference type="Gene3D" id="1.10.150.20">
    <property type="entry name" value="5' to 3' exonuclease, C-terminal subdomain"/>
    <property type="match status" value="1"/>
</dbReference>
<dbReference type="EMBL" id="KK459687">
    <property type="protein sequence ID" value="KFQ78391.1"/>
    <property type="molecule type" value="Genomic_DNA"/>
</dbReference>
<dbReference type="FunFam" id="1.10.10.10:FF:000024">
    <property type="entry name" value="U5 small nuclear ribonucleoprotein helicase"/>
    <property type="match status" value="1"/>
</dbReference>
<dbReference type="PANTHER" id="PTHR47961">
    <property type="entry name" value="DNA POLYMERASE THETA, PUTATIVE (AFU_ORTHOLOGUE AFUA_1G05260)-RELATED"/>
    <property type="match status" value="1"/>
</dbReference>
<dbReference type="CDD" id="cd18795">
    <property type="entry name" value="SF2_C_Ski2"/>
    <property type="match status" value="1"/>
</dbReference>
<protein>
    <recommendedName>
        <fullName evidence="3">Activating signal cointegrator 1 complex subunit 3</fullName>
        <ecNumber evidence="2">3.6.4.13</ecNumber>
        <ecNumber evidence="13">5.6.2.4</ecNumber>
    </recommendedName>
</protein>
<dbReference type="Gene3D" id="1.10.10.10">
    <property type="entry name" value="Winged helix-like DNA-binding domain superfamily/Winged helix DNA-binding domain"/>
    <property type="match status" value="1"/>
</dbReference>
<evidence type="ECO:0000256" key="5">
    <source>
        <dbReference type="ARBA" id="ARBA00022728"/>
    </source>
</evidence>
<dbReference type="InterPro" id="IPR036388">
    <property type="entry name" value="WH-like_DNA-bd_sf"/>
</dbReference>
<evidence type="ECO:0000256" key="9">
    <source>
        <dbReference type="ARBA" id="ARBA00022806"/>
    </source>
</evidence>
<dbReference type="SUPFAM" id="SSF52540">
    <property type="entry name" value="P-loop containing nucleoside triphosphate hydrolases"/>
    <property type="match status" value="4"/>
</dbReference>
<sequence>QQLVSVEKLPKYAQAGFEGFKTLNRIQSKLYRAALESDENLLLCAPTGAGKTNVALMCMLREIGKHINIDGTINVDDFKIIYIAPMRSLVQEMVGSFGKRLATYGINVAELTGDHQLCKEEISATQIIVCTPEKWDIITRKGGERTYTQLVRLVILDEIHLLHDDRGPVLESLVARAIRNIEMTQEDVRLVGLSATLPNYEDVATFLRVDPAKGLFYFDNSFRPVPLEQTYVGITEKKAIKRFQIMNEIVYEKIMEHAGKNQVLVFVHSRKETGKTARAIRDMCLEKDTLGLFLREGSASTEVLRTEAEQCKNLELKDLLPYGFAIHHAGMTRVDRTLVEDLFADKHIQVLVSTATLAWGVNLPAHTVIIKGTQVYSPEKGRWTELGALDILQMLGRAGRPQYDTKGEGILITSHGELQYYLSLLNQQLPIESQMVSKLPDMLNAETVLGNVQNAKDAVNWLGYTYLYIRMLRSPTLYGISHDDLKGDPLLDQRRLDLVHTAALMLDKNNLVKYDKKTGNFQVTELGRIASHYYITNETMQTYNQLLKPTLSEIELFRVFSLSSEFRNITVREEEKLELQKLLERVPIPVKESIEEPSAKVSPACTLEGTSLPVLRGAVILGRELHSLSPQSAGRLMRAIFEIVLNRGWAQLTDKTLNLCKMIDKRMWQSMCPLRQFKKLPEEVVKKIEKKNFPFERLYDLNHNEIGELIRMPKMGKTIHKYVHLFPKLELSVHLQPITRSTLKVELTIAPDFQWDEKVHGSSEAFWILVEDVDSEVILHHEYFLRKAKYAQDEHLVTFFVPVFEPLPPQYFIRVVSDRWLSCETQLPVSFRHLILPEKYPPPTELLDLQPLPVSALRNSAFESLYQDKFPFFNPIQTQVFNTVYNSDDNVFVGAPTGSGKTICAEFAILRMLLQNSEGRCVYITPMEALAEQVFLDWYEKFQERLNKKVVLLTGETSTDLKLLGKGNIIISTPEKWDILSRRWKQRKNVQNVNLFIVDEVHLIGGENGPVLEVICSRMRYISSQIERPIRIVALSSSLSNAKDVAHWLGCSATSTFNFHPNVRPVPLELHIQGFNISHTQTRLLSMAKPVYHAIMKHSPKKPVIVFVPSRKQTRLTAINILTTCASDVQRQRFLHCAEKDLVPYLDKLNDNTLKETLVNGVGYLHEGLTAMERRVVEQLFSSG</sequence>
<dbReference type="Proteomes" id="UP000053638">
    <property type="component" value="Unassembled WGS sequence"/>
</dbReference>
<keyword evidence="4" id="KW-0507">mRNA processing</keyword>
<dbReference type="GO" id="GO:0005524">
    <property type="term" value="F:ATP binding"/>
    <property type="evidence" value="ECO:0007669"/>
    <property type="project" value="UniProtKB-KW"/>
</dbReference>
<dbReference type="Gene3D" id="3.40.50.300">
    <property type="entry name" value="P-loop containing nucleotide triphosphate hydrolases"/>
    <property type="match status" value="4"/>
</dbReference>
<evidence type="ECO:0000256" key="3">
    <source>
        <dbReference type="ARBA" id="ARBA00014590"/>
    </source>
</evidence>
<dbReference type="InterPro" id="IPR050474">
    <property type="entry name" value="Hel308_SKI2-like"/>
</dbReference>
<dbReference type="Pfam" id="PF00270">
    <property type="entry name" value="DEAD"/>
    <property type="match status" value="2"/>
</dbReference>
<keyword evidence="6" id="KW-0677">Repeat</keyword>
<dbReference type="GO" id="GO:0003724">
    <property type="term" value="F:RNA helicase activity"/>
    <property type="evidence" value="ECO:0007669"/>
    <property type="project" value="UniProtKB-EC"/>
</dbReference>
<dbReference type="InterPro" id="IPR004179">
    <property type="entry name" value="Sec63-dom"/>
</dbReference>
<dbReference type="InterPro" id="IPR036390">
    <property type="entry name" value="WH_DNA-bd_sf"/>
</dbReference>
<dbReference type="FunFam" id="1.10.150.20:FF:000004">
    <property type="entry name" value="U5 small nuclear ribonucleoprotein helicase"/>
    <property type="match status" value="1"/>
</dbReference>
<evidence type="ECO:0000256" key="8">
    <source>
        <dbReference type="ARBA" id="ARBA00022801"/>
    </source>
</evidence>
<evidence type="ECO:0000259" key="17">
    <source>
        <dbReference type="PROSITE" id="PS51194"/>
    </source>
</evidence>
<dbReference type="CDD" id="cd18019">
    <property type="entry name" value="DEXHc_Brr2_1"/>
    <property type="match status" value="1"/>
</dbReference>
<keyword evidence="5" id="KW-0747">Spliceosome</keyword>
<proteinExistence type="inferred from homology"/>
<keyword evidence="10" id="KW-0067">ATP-binding</keyword>
<comment type="catalytic activity">
    <reaction evidence="12">
        <text>Couples ATP hydrolysis with the unwinding of duplex DNA by translocating in the 3'-5' direction.</text>
        <dbReference type="EC" id="5.6.2.4"/>
    </reaction>
</comment>
<evidence type="ECO:0000256" key="12">
    <source>
        <dbReference type="ARBA" id="ARBA00034617"/>
    </source>
</evidence>
<evidence type="ECO:0000256" key="1">
    <source>
        <dbReference type="ARBA" id="ARBA00008708"/>
    </source>
</evidence>
<keyword evidence="8" id="KW-0378">Hydrolase</keyword>
<dbReference type="SMART" id="SM00973">
    <property type="entry name" value="Sec63"/>
    <property type="match status" value="1"/>
</dbReference>
<dbReference type="InterPro" id="IPR003593">
    <property type="entry name" value="AAA+_ATPase"/>
</dbReference>
<comment type="catalytic activity">
    <reaction evidence="14">
        <text>ATP + H2O = ADP + phosphate + H(+)</text>
        <dbReference type="Rhea" id="RHEA:13065"/>
        <dbReference type="ChEBI" id="CHEBI:15377"/>
        <dbReference type="ChEBI" id="CHEBI:15378"/>
        <dbReference type="ChEBI" id="CHEBI:30616"/>
        <dbReference type="ChEBI" id="CHEBI:43474"/>
        <dbReference type="ChEBI" id="CHEBI:456216"/>
        <dbReference type="EC" id="3.6.4.13"/>
    </reaction>
</comment>
<dbReference type="GO" id="GO:0000712">
    <property type="term" value="P:resolution of meiotic recombination intermediates"/>
    <property type="evidence" value="ECO:0007669"/>
    <property type="project" value="TreeGrafter"/>
</dbReference>
<dbReference type="Gene3D" id="2.60.40.150">
    <property type="entry name" value="C2 domain"/>
    <property type="match status" value="1"/>
</dbReference>